<evidence type="ECO:0000313" key="2">
    <source>
        <dbReference type="Proteomes" id="UP000000644"/>
    </source>
</evidence>
<dbReference type="OrthoDB" id="6198274at2"/>
<geneLocation type="plasmid" evidence="1 2">
    <name>pPNAP03</name>
</geneLocation>
<name>A1VW69_POLNA</name>
<sequence length="165" mass="18252">MPAISKSALADAITAVGKMDNRQRELLADDIHAHQPQLLASVLAQQQFGASLEQIEVLLKVLLVSYRAMENSGHVWPVVSEEMQERCFARFAGKIRFLEGLTHEQKATVISDAVTDHNEKWLLAFVFDELQAHDLLVINTDAKKFLVLCALGMVECVAEAASHSV</sequence>
<organism evidence="1 2">
    <name type="scientific">Polaromonas naphthalenivorans (strain CJ2)</name>
    <dbReference type="NCBI Taxonomy" id="365044"/>
    <lineage>
        <taxon>Bacteria</taxon>
        <taxon>Pseudomonadati</taxon>
        <taxon>Pseudomonadota</taxon>
        <taxon>Betaproteobacteria</taxon>
        <taxon>Burkholderiales</taxon>
        <taxon>Comamonadaceae</taxon>
        <taxon>Polaromonas</taxon>
    </lineage>
</organism>
<accession>A1VW69</accession>
<gene>
    <name evidence="1" type="ordered locus">Pnap_4832</name>
</gene>
<proteinExistence type="predicted"/>
<dbReference type="HOGENOM" id="CLU_105054_0_0_4"/>
<keyword evidence="1" id="KW-0614">Plasmid</keyword>
<dbReference type="RefSeq" id="WP_011798268.1">
    <property type="nucleotide sequence ID" value="NC_008759.1"/>
</dbReference>
<dbReference type="Proteomes" id="UP000000644">
    <property type="component" value="Plasmid pPNAP03"/>
</dbReference>
<dbReference type="EMBL" id="CP000532">
    <property type="protein sequence ID" value="ABM39897.1"/>
    <property type="molecule type" value="Genomic_DNA"/>
</dbReference>
<dbReference type="KEGG" id="pna:Pnap_4832"/>
<dbReference type="AlphaFoldDB" id="A1VW69"/>
<keyword evidence="2" id="KW-1185">Reference proteome</keyword>
<reference evidence="2" key="1">
    <citation type="journal article" date="2009" name="Environ. Microbiol.">
        <title>The genome of Polaromonas naphthalenivorans strain CJ2, isolated from coal tar-contaminated sediment, reveals physiological and metabolic versatility and evolution through extensive horizontal gene transfer.</title>
        <authorList>
            <person name="Yagi J.M."/>
            <person name="Sims D."/>
            <person name="Brettin T."/>
            <person name="Bruce D."/>
            <person name="Madsen E.L."/>
        </authorList>
    </citation>
    <scope>NUCLEOTIDE SEQUENCE [LARGE SCALE GENOMIC DNA]</scope>
    <source>
        <strain evidence="2">CJ2</strain>
        <plasmid evidence="2">Plasmid pPNAP03</plasmid>
    </source>
</reference>
<protein>
    <submittedName>
        <fullName evidence="1">Uncharacterized protein</fullName>
    </submittedName>
</protein>
<evidence type="ECO:0000313" key="1">
    <source>
        <dbReference type="EMBL" id="ABM39897.1"/>
    </source>
</evidence>